<evidence type="ECO:0000313" key="3">
    <source>
        <dbReference type="EMBL" id="RVW41493.1"/>
    </source>
</evidence>
<keyword evidence="1" id="KW-0813">Transport</keyword>
<dbReference type="AlphaFoldDB" id="A0A438E1B7"/>
<comment type="caution">
    <text evidence="3">The sequence shown here is derived from an EMBL/GenBank/DDBJ whole genome shotgun (WGS) entry which is preliminary data.</text>
</comment>
<evidence type="ECO:0000313" key="4">
    <source>
        <dbReference type="Proteomes" id="UP000288805"/>
    </source>
</evidence>
<evidence type="ECO:0000256" key="2">
    <source>
        <dbReference type="ARBA" id="ARBA00022604"/>
    </source>
</evidence>
<reference evidence="3 4" key="1">
    <citation type="journal article" date="2018" name="PLoS Genet.">
        <title>Population sequencing reveals clonal diversity and ancestral inbreeding in the grapevine cultivar Chardonnay.</title>
        <authorList>
            <person name="Roach M.J."/>
            <person name="Johnson D.L."/>
            <person name="Bohlmann J."/>
            <person name="van Vuuren H.J."/>
            <person name="Jones S.J."/>
            <person name="Pretorius I.S."/>
            <person name="Schmidt S.A."/>
            <person name="Borneman A.R."/>
        </authorList>
    </citation>
    <scope>NUCLEOTIDE SEQUENCE [LARGE SCALE GENOMIC DNA]</scope>
    <source>
        <strain evidence="4">cv. Chardonnay</strain>
        <tissue evidence="3">Leaf</tissue>
    </source>
</reference>
<dbReference type="EMBL" id="QGNW01001434">
    <property type="protein sequence ID" value="RVW41493.1"/>
    <property type="molecule type" value="Genomic_DNA"/>
</dbReference>
<gene>
    <name evidence="3" type="primary">DUF6_0</name>
    <name evidence="3" type="ORF">CK203_068221</name>
</gene>
<organism evidence="3 4">
    <name type="scientific">Vitis vinifera</name>
    <name type="common">Grape</name>
    <dbReference type="NCBI Taxonomy" id="29760"/>
    <lineage>
        <taxon>Eukaryota</taxon>
        <taxon>Viridiplantae</taxon>
        <taxon>Streptophyta</taxon>
        <taxon>Embryophyta</taxon>
        <taxon>Tracheophyta</taxon>
        <taxon>Spermatophyta</taxon>
        <taxon>Magnoliopsida</taxon>
        <taxon>eudicotyledons</taxon>
        <taxon>Gunneridae</taxon>
        <taxon>Pentapetalae</taxon>
        <taxon>rosids</taxon>
        <taxon>Vitales</taxon>
        <taxon>Vitaceae</taxon>
        <taxon>Viteae</taxon>
        <taxon>Vitis</taxon>
    </lineage>
</organism>
<keyword evidence="2" id="KW-0341">Growth regulation</keyword>
<dbReference type="Proteomes" id="UP000288805">
    <property type="component" value="Unassembled WGS sequence"/>
</dbReference>
<dbReference type="InterPro" id="IPR007930">
    <property type="entry name" value="DUF724"/>
</dbReference>
<name>A0A438E1B7_VITVI</name>
<accession>A0A438E1B7</accession>
<proteinExistence type="predicted"/>
<sequence length="159" mass="18303">MEALVELEMHGFDTKPVQSRINELVFIKDQQEQLKGRTKEVENQIMEHTHEKTKIDEEIYEIDKKMIELQEKRALAVSNKESKDSEMAALLSSADAMNESIQSARQDFERVATSPWGSIYCGRGVKVIFPFGWQKMEVEMRTCVTPLSVRESEALFSTQ</sequence>
<evidence type="ECO:0000256" key="1">
    <source>
        <dbReference type="ARBA" id="ARBA00022448"/>
    </source>
</evidence>
<protein>
    <submittedName>
        <fullName evidence="3">DUF724 domain-containing protein 6</fullName>
    </submittedName>
</protein>
<dbReference type="Pfam" id="PF05266">
    <property type="entry name" value="DUF724"/>
    <property type="match status" value="1"/>
</dbReference>